<dbReference type="EMBL" id="CP071060">
    <property type="protein sequence ID" value="QSI78328.1"/>
    <property type="molecule type" value="Genomic_DNA"/>
</dbReference>
<evidence type="ECO:0000313" key="7">
    <source>
        <dbReference type="EMBL" id="QSI78328.1"/>
    </source>
</evidence>
<dbReference type="PANTHER" id="PTHR21569">
    <property type="entry name" value="RIBOSOMAL PROTEIN S9"/>
    <property type="match status" value="1"/>
</dbReference>
<dbReference type="Pfam" id="PF00380">
    <property type="entry name" value="Ribosomal_S9"/>
    <property type="match status" value="1"/>
</dbReference>
<accession>A0ABX7MC98</accession>
<evidence type="ECO:0000256" key="3">
    <source>
        <dbReference type="ARBA" id="ARBA00023274"/>
    </source>
</evidence>
<evidence type="ECO:0000256" key="4">
    <source>
        <dbReference type="ARBA" id="ARBA00035259"/>
    </source>
</evidence>
<dbReference type="GO" id="GO:0005840">
    <property type="term" value="C:ribosome"/>
    <property type="evidence" value="ECO:0007669"/>
    <property type="project" value="UniProtKB-KW"/>
</dbReference>
<dbReference type="InterPro" id="IPR000754">
    <property type="entry name" value="Ribosomal_uS9"/>
</dbReference>
<dbReference type="Proteomes" id="UP000663570">
    <property type="component" value="Chromosome"/>
</dbReference>
<dbReference type="PROSITE" id="PS00360">
    <property type="entry name" value="RIBOSOMAL_S9"/>
    <property type="match status" value="1"/>
</dbReference>
<dbReference type="PANTHER" id="PTHR21569:SF1">
    <property type="entry name" value="SMALL RIBOSOMAL SUBUNIT PROTEIN US9M"/>
    <property type="match status" value="1"/>
</dbReference>
<keyword evidence="2 5" id="KW-0689">Ribosomal protein</keyword>
<dbReference type="InterPro" id="IPR023035">
    <property type="entry name" value="Ribosomal_uS9_bac/plastid"/>
</dbReference>
<evidence type="ECO:0000256" key="5">
    <source>
        <dbReference type="HAMAP-Rule" id="MF_00532"/>
    </source>
</evidence>
<dbReference type="InterPro" id="IPR014721">
    <property type="entry name" value="Ribsml_uS5_D2-typ_fold_subgr"/>
</dbReference>
<reference evidence="7 8" key="1">
    <citation type="submission" date="2021-02" db="EMBL/GenBank/DDBJ databases">
        <title>Niveibacterium changnyeongensis HC41.</title>
        <authorList>
            <person name="Kang M."/>
        </authorList>
    </citation>
    <scope>NUCLEOTIDE SEQUENCE [LARGE SCALE GENOMIC DNA]</scope>
    <source>
        <strain evidence="7 8">HC41</strain>
    </source>
</reference>
<evidence type="ECO:0000256" key="6">
    <source>
        <dbReference type="RuleBase" id="RU003815"/>
    </source>
</evidence>
<dbReference type="InterPro" id="IPR020568">
    <property type="entry name" value="Ribosomal_Su5_D2-typ_SF"/>
</dbReference>
<dbReference type="HAMAP" id="MF_00532_B">
    <property type="entry name" value="Ribosomal_uS9_B"/>
    <property type="match status" value="1"/>
</dbReference>
<evidence type="ECO:0000256" key="1">
    <source>
        <dbReference type="ARBA" id="ARBA00005251"/>
    </source>
</evidence>
<comment type="similarity">
    <text evidence="1 5 6">Belongs to the universal ribosomal protein uS9 family.</text>
</comment>
<evidence type="ECO:0000313" key="8">
    <source>
        <dbReference type="Proteomes" id="UP000663570"/>
    </source>
</evidence>
<evidence type="ECO:0000256" key="2">
    <source>
        <dbReference type="ARBA" id="ARBA00022980"/>
    </source>
</evidence>
<name>A0ABX7MC98_9RHOO</name>
<sequence length="132" mass="14566">MAIANPYKYGTGRRKTAVARVFIKPGNGNIVVNGKPVDVFFSRETGRMIVRQPLEVTETVGKFDILVNVDGGGESGQAGAVRHGITRALIDYDETLKPALKKAGFVTRDAREVERKKVGLHGARRRKQFSKR</sequence>
<dbReference type="InterPro" id="IPR020574">
    <property type="entry name" value="Ribosomal_uS9_CS"/>
</dbReference>
<keyword evidence="3 5" id="KW-0687">Ribonucleoprotein</keyword>
<gene>
    <name evidence="5 7" type="primary">rpsI</name>
    <name evidence="7" type="ORF">JY500_06780</name>
</gene>
<protein>
    <recommendedName>
        <fullName evidence="4 5">Small ribosomal subunit protein uS9</fullName>
    </recommendedName>
</protein>
<dbReference type="NCBIfam" id="NF001099">
    <property type="entry name" value="PRK00132.1"/>
    <property type="match status" value="1"/>
</dbReference>
<organism evidence="7 8">
    <name type="scientific">Niveibacterium microcysteis</name>
    <dbReference type="NCBI Taxonomy" id="2811415"/>
    <lineage>
        <taxon>Bacteria</taxon>
        <taxon>Pseudomonadati</taxon>
        <taxon>Pseudomonadota</taxon>
        <taxon>Betaproteobacteria</taxon>
        <taxon>Rhodocyclales</taxon>
        <taxon>Rhodocyclaceae</taxon>
        <taxon>Niveibacterium</taxon>
    </lineage>
</organism>
<proteinExistence type="inferred from homology"/>
<keyword evidence="8" id="KW-1185">Reference proteome</keyword>
<dbReference type="Gene3D" id="3.30.230.10">
    <property type="match status" value="1"/>
</dbReference>
<dbReference type="SUPFAM" id="SSF54211">
    <property type="entry name" value="Ribosomal protein S5 domain 2-like"/>
    <property type="match status" value="1"/>
</dbReference>